<feature type="region of interest" description="Disordered" evidence="1">
    <location>
        <begin position="22"/>
        <end position="41"/>
    </location>
</feature>
<name>A0ABW2TT08_9PSEU</name>
<organism evidence="2 3">
    <name type="scientific">Actinokineospora soli</name>
    <dbReference type="NCBI Taxonomy" id="1048753"/>
    <lineage>
        <taxon>Bacteria</taxon>
        <taxon>Bacillati</taxon>
        <taxon>Actinomycetota</taxon>
        <taxon>Actinomycetes</taxon>
        <taxon>Pseudonocardiales</taxon>
        <taxon>Pseudonocardiaceae</taxon>
        <taxon>Actinokineospora</taxon>
    </lineage>
</organism>
<proteinExistence type="predicted"/>
<feature type="compositionally biased region" description="Basic and acidic residues" evidence="1">
    <location>
        <begin position="26"/>
        <end position="41"/>
    </location>
</feature>
<evidence type="ECO:0000256" key="1">
    <source>
        <dbReference type="SAM" id="MobiDB-lite"/>
    </source>
</evidence>
<comment type="caution">
    <text evidence="2">The sequence shown here is derived from an EMBL/GenBank/DDBJ whole genome shotgun (WGS) entry which is preliminary data.</text>
</comment>
<dbReference type="Proteomes" id="UP001596512">
    <property type="component" value="Unassembled WGS sequence"/>
</dbReference>
<evidence type="ECO:0000313" key="2">
    <source>
        <dbReference type="EMBL" id="MFC7615618.1"/>
    </source>
</evidence>
<dbReference type="EMBL" id="JBHTEY010000004">
    <property type="protein sequence ID" value="MFC7615618.1"/>
    <property type="molecule type" value="Genomic_DNA"/>
</dbReference>
<protein>
    <submittedName>
        <fullName evidence="2">Uncharacterized protein</fullName>
    </submittedName>
</protein>
<accession>A0ABW2TT08</accession>
<keyword evidence="3" id="KW-1185">Reference proteome</keyword>
<reference evidence="3" key="1">
    <citation type="journal article" date="2019" name="Int. J. Syst. Evol. Microbiol.">
        <title>The Global Catalogue of Microorganisms (GCM) 10K type strain sequencing project: providing services to taxonomists for standard genome sequencing and annotation.</title>
        <authorList>
            <consortium name="The Broad Institute Genomics Platform"/>
            <consortium name="The Broad Institute Genome Sequencing Center for Infectious Disease"/>
            <person name="Wu L."/>
            <person name="Ma J."/>
        </authorList>
    </citation>
    <scope>NUCLEOTIDE SEQUENCE [LARGE SCALE GENOMIC DNA]</scope>
    <source>
        <strain evidence="3">JCM 17695</strain>
    </source>
</reference>
<gene>
    <name evidence="2" type="ORF">ACFQV2_21060</name>
</gene>
<sequence length="90" mass="9715">MDLRRAPREELVAALAVGCCRRRGRPGGDRPGHALRGEEPTHRRLDLGAHLGKRFVVKVVDSATGGWGHIALDDVLWNAPAMPSGLSATR</sequence>
<evidence type="ECO:0000313" key="3">
    <source>
        <dbReference type="Proteomes" id="UP001596512"/>
    </source>
</evidence>